<dbReference type="Pfam" id="PF00578">
    <property type="entry name" value="AhpC-TSA"/>
    <property type="match status" value="1"/>
</dbReference>
<sequence>MIKPRTETPDITINLVDDTIWTLSEQNPSNFTLLVVYRGKHCPVCKKYLETIQEYIPDFENRGVNVVAVSADLEERAKATYKEWDIKNVPLGYEFPIEEARSWGLYISKGIKEEPEEFIEPAIFIIRPDRTLYASSIQTMPFARPEIEALIKSIDFVLDKKYPARGEA</sequence>
<dbReference type="InterPro" id="IPR036249">
    <property type="entry name" value="Thioredoxin-like_sf"/>
</dbReference>
<dbReference type="InterPro" id="IPR013766">
    <property type="entry name" value="Thioredoxin_domain"/>
</dbReference>
<dbReference type="Gene3D" id="3.40.30.10">
    <property type="entry name" value="Glutaredoxin"/>
    <property type="match status" value="1"/>
</dbReference>
<dbReference type="InterPro" id="IPR000866">
    <property type="entry name" value="AhpC/TSA"/>
</dbReference>
<evidence type="ECO:0000259" key="1">
    <source>
        <dbReference type="PROSITE" id="PS51352"/>
    </source>
</evidence>
<dbReference type="EMBL" id="JAGJCB010000001">
    <property type="protein sequence ID" value="MBP0902370.1"/>
    <property type="molecule type" value="Genomic_DNA"/>
</dbReference>
<evidence type="ECO:0000313" key="2">
    <source>
        <dbReference type="EMBL" id="MBP0902370.1"/>
    </source>
</evidence>
<evidence type="ECO:0000313" key="3">
    <source>
        <dbReference type="Proteomes" id="UP000670776"/>
    </source>
</evidence>
<accession>A0ABS4BP52</accession>
<proteinExistence type="predicted"/>
<comment type="caution">
    <text evidence="2">The sequence shown here is derived from an EMBL/GenBank/DDBJ whole genome shotgun (WGS) entry which is preliminary data.</text>
</comment>
<name>A0ABS4BP52_9FLAO</name>
<organism evidence="2 3">
    <name type="scientific">Mariniflexile gromovii</name>
    <dbReference type="NCBI Taxonomy" id="362523"/>
    <lineage>
        <taxon>Bacteria</taxon>
        <taxon>Pseudomonadati</taxon>
        <taxon>Bacteroidota</taxon>
        <taxon>Flavobacteriia</taxon>
        <taxon>Flavobacteriales</taxon>
        <taxon>Flavobacteriaceae</taxon>
        <taxon>Mariniflexile</taxon>
    </lineage>
</organism>
<feature type="domain" description="Thioredoxin" evidence="1">
    <location>
        <begin position="2"/>
        <end position="159"/>
    </location>
</feature>
<dbReference type="Proteomes" id="UP000670776">
    <property type="component" value="Unassembled WGS sequence"/>
</dbReference>
<reference evidence="2 3" key="1">
    <citation type="submission" date="2021-04" db="EMBL/GenBank/DDBJ databases">
        <title>Mariniflexile gromovii gen. nov., sp. nov., a gliding bacterium isolated from the sea urchin Strongylocentrotus intermedius.</title>
        <authorList>
            <person name="Ko S."/>
            <person name="Le V."/>
            <person name="Ahn C.-Y."/>
            <person name="Oh H.-M."/>
        </authorList>
    </citation>
    <scope>NUCLEOTIDE SEQUENCE [LARGE SCALE GENOMIC DNA]</scope>
    <source>
        <strain evidence="2 3">KCTC 12570</strain>
    </source>
</reference>
<dbReference type="RefSeq" id="WP_209651732.1">
    <property type="nucleotide sequence ID" value="NZ_JAGJCB010000001.1"/>
</dbReference>
<gene>
    <name evidence="2" type="ORF">J8H85_00900</name>
</gene>
<protein>
    <submittedName>
        <fullName evidence="2">AhpC/TSA family protein</fullName>
    </submittedName>
</protein>
<dbReference type="SUPFAM" id="SSF52833">
    <property type="entry name" value="Thioredoxin-like"/>
    <property type="match status" value="1"/>
</dbReference>
<dbReference type="CDD" id="cd02970">
    <property type="entry name" value="PRX_like2"/>
    <property type="match status" value="1"/>
</dbReference>
<dbReference type="PROSITE" id="PS51352">
    <property type="entry name" value="THIOREDOXIN_2"/>
    <property type="match status" value="1"/>
</dbReference>
<keyword evidence="3" id="KW-1185">Reference proteome</keyword>